<keyword evidence="2" id="KW-1185">Reference proteome</keyword>
<dbReference type="Proteomes" id="UP000075902">
    <property type="component" value="Unassembled WGS sequence"/>
</dbReference>
<evidence type="ECO:0000313" key="2">
    <source>
        <dbReference type="Proteomes" id="UP000075902"/>
    </source>
</evidence>
<dbReference type="AlphaFoldDB" id="A0A182TG39"/>
<reference evidence="1" key="2">
    <citation type="submission" date="2020-05" db="UniProtKB">
        <authorList>
            <consortium name="EnsemblMetazoa"/>
        </authorList>
    </citation>
    <scope>IDENTIFICATION</scope>
    <source>
        <strain evidence="1">CM1001059</strain>
    </source>
</reference>
<name>A0A182TG39_9DIPT</name>
<dbReference type="STRING" id="34690.A0A182TG39"/>
<proteinExistence type="predicted"/>
<accession>A0A182TG39</accession>
<protein>
    <submittedName>
        <fullName evidence="1">Uncharacterized protein</fullName>
    </submittedName>
</protein>
<dbReference type="VEuPathDB" id="VectorBase:AMEC001699"/>
<sequence>MLVRCIKILVAVLLSLTFTISLSKLVLCVWNGWFNADAADYKIFASYPGAAGRHGPSPSSGKSPPYGGASRHTPTIVDEWLDHNQLGKYKQLFRDRGCHKRPVSFPQCTNAHATIEQGALTLICLQNFSPQNSDRTVAPGGGLFGYRFDNLNMAHPA</sequence>
<evidence type="ECO:0000313" key="1">
    <source>
        <dbReference type="EnsemblMetazoa" id="AMEC001699-PA"/>
    </source>
</evidence>
<reference evidence="2" key="1">
    <citation type="submission" date="2014-01" db="EMBL/GenBank/DDBJ databases">
        <title>The Genome Sequence of Anopheles melas CM1001059_A (V2).</title>
        <authorList>
            <consortium name="The Broad Institute Genomics Platform"/>
            <person name="Neafsey D.E."/>
            <person name="Besansky N."/>
            <person name="Howell P."/>
            <person name="Walton C."/>
            <person name="Young S.K."/>
            <person name="Zeng Q."/>
            <person name="Gargeya S."/>
            <person name="Fitzgerald M."/>
            <person name="Haas B."/>
            <person name="Abouelleil A."/>
            <person name="Allen A.W."/>
            <person name="Alvarado L."/>
            <person name="Arachchi H.M."/>
            <person name="Berlin A.M."/>
            <person name="Chapman S.B."/>
            <person name="Gainer-Dewar J."/>
            <person name="Goldberg J."/>
            <person name="Griggs A."/>
            <person name="Gujja S."/>
            <person name="Hansen M."/>
            <person name="Howarth C."/>
            <person name="Imamovic A."/>
            <person name="Ireland A."/>
            <person name="Larimer J."/>
            <person name="McCowan C."/>
            <person name="Murphy C."/>
            <person name="Pearson M."/>
            <person name="Poon T.W."/>
            <person name="Priest M."/>
            <person name="Roberts A."/>
            <person name="Saif S."/>
            <person name="Shea T."/>
            <person name="Sisk P."/>
            <person name="Sykes S."/>
            <person name="Wortman J."/>
            <person name="Nusbaum C."/>
            <person name="Birren B."/>
        </authorList>
    </citation>
    <scope>NUCLEOTIDE SEQUENCE [LARGE SCALE GENOMIC DNA]</scope>
    <source>
        <strain evidence="2">CM1001059</strain>
    </source>
</reference>
<dbReference type="EnsemblMetazoa" id="AMEC001699-RA">
    <property type="protein sequence ID" value="AMEC001699-PA"/>
    <property type="gene ID" value="AMEC001699"/>
</dbReference>
<organism evidence="1 2">
    <name type="scientific">Anopheles melas</name>
    <dbReference type="NCBI Taxonomy" id="34690"/>
    <lineage>
        <taxon>Eukaryota</taxon>
        <taxon>Metazoa</taxon>
        <taxon>Ecdysozoa</taxon>
        <taxon>Arthropoda</taxon>
        <taxon>Hexapoda</taxon>
        <taxon>Insecta</taxon>
        <taxon>Pterygota</taxon>
        <taxon>Neoptera</taxon>
        <taxon>Endopterygota</taxon>
        <taxon>Diptera</taxon>
        <taxon>Nematocera</taxon>
        <taxon>Culicoidea</taxon>
        <taxon>Culicidae</taxon>
        <taxon>Anophelinae</taxon>
        <taxon>Anopheles</taxon>
    </lineage>
</organism>